<proteinExistence type="predicted"/>
<protein>
    <submittedName>
        <fullName evidence="1">Uncharacterized protein</fullName>
    </submittedName>
</protein>
<evidence type="ECO:0000313" key="1">
    <source>
        <dbReference type="EMBL" id="KAI3367138.1"/>
    </source>
</evidence>
<dbReference type="EMBL" id="CM041539">
    <property type="protein sequence ID" value="KAI3367138.1"/>
    <property type="molecule type" value="Genomic_DNA"/>
</dbReference>
<name>A0ACB8WI43_9TELE</name>
<gene>
    <name evidence="1" type="ORF">L3Q82_008135</name>
</gene>
<accession>A0ACB8WI43</accession>
<keyword evidence="2" id="KW-1185">Reference proteome</keyword>
<organism evidence="1 2">
    <name type="scientific">Scortum barcoo</name>
    <name type="common">barcoo grunter</name>
    <dbReference type="NCBI Taxonomy" id="214431"/>
    <lineage>
        <taxon>Eukaryota</taxon>
        <taxon>Metazoa</taxon>
        <taxon>Chordata</taxon>
        <taxon>Craniata</taxon>
        <taxon>Vertebrata</taxon>
        <taxon>Euteleostomi</taxon>
        <taxon>Actinopterygii</taxon>
        <taxon>Neopterygii</taxon>
        <taxon>Teleostei</taxon>
        <taxon>Neoteleostei</taxon>
        <taxon>Acanthomorphata</taxon>
        <taxon>Eupercaria</taxon>
        <taxon>Centrarchiformes</taxon>
        <taxon>Terapontoidei</taxon>
        <taxon>Terapontidae</taxon>
        <taxon>Scortum</taxon>
    </lineage>
</organism>
<dbReference type="Proteomes" id="UP000831701">
    <property type="component" value="Chromosome 9"/>
</dbReference>
<evidence type="ECO:0000313" key="2">
    <source>
        <dbReference type="Proteomes" id="UP000831701"/>
    </source>
</evidence>
<comment type="caution">
    <text evidence="1">The sequence shown here is derived from an EMBL/GenBank/DDBJ whole genome shotgun (WGS) entry which is preliminary data.</text>
</comment>
<reference evidence="1" key="1">
    <citation type="submission" date="2022-04" db="EMBL/GenBank/DDBJ databases">
        <title>Jade perch genome.</title>
        <authorList>
            <person name="Chao B."/>
        </authorList>
    </citation>
    <scope>NUCLEOTIDE SEQUENCE</scope>
    <source>
        <strain evidence="1">CB-2022</strain>
    </source>
</reference>
<sequence>MKQAGKGGYTDQEIYRLKKIVQKLKQEMLHDEDSEAIFFFGLEKKNGQSRFIHALRSDKGQLLTEAGEIRRRAVQFYAQLYHSEYTEDEGAFNSSCSGLPRVSEETNKELEGPLTSEEVFAVLQSMKGEEGPRD</sequence>